<dbReference type="GO" id="GO:0046872">
    <property type="term" value="F:metal ion binding"/>
    <property type="evidence" value="ECO:0007669"/>
    <property type="project" value="UniProtKB-KW"/>
</dbReference>
<dbReference type="Proteomes" id="UP000006732">
    <property type="component" value="Chromosome"/>
</dbReference>
<dbReference type="Pfam" id="PF13186">
    <property type="entry name" value="SPASM"/>
    <property type="match status" value="1"/>
</dbReference>
<organism evidence="7 8">
    <name type="scientific">Pelobacter propionicus (strain DSM 2379 / NBRC 103807 / OttBd1)</name>
    <dbReference type="NCBI Taxonomy" id="338966"/>
    <lineage>
        <taxon>Bacteria</taxon>
        <taxon>Pseudomonadati</taxon>
        <taxon>Thermodesulfobacteriota</taxon>
        <taxon>Desulfuromonadia</taxon>
        <taxon>Desulfuromonadales</taxon>
        <taxon>Desulfuromonadaceae</taxon>
        <taxon>Pelobacter</taxon>
    </lineage>
</organism>
<dbReference type="SFLD" id="SFLDS00029">
    <property type="entry name" value="Radical_SAM"/>
    <property type="match status" value="1"/>
</dbReference>
<dbReference type="PANTHER" id="PTHR11228">
    <property type="entry name" value="RADICAL SAM DOMAIN PROTEIN"/>
    <property type="match status" value="1"/>
</dbReference>
<dbReference type="InterPro" id="IPR006638">
    <property type="entry name" value="Elp3/MiaA/NifB-like_rSAM"/>
</dbReference>
<dbReference type="Gene3D" id="3.20.20.70">
    <property type="entry name" value="Aldolase class I"/>
    <property type="match status" value="2"/>
</dbReference>
<dbReference type="InterPro" id="IPR050377">
    <property type="entry name" value="Radical_SAM_PqqE_MftC-like"/>
</dbReference>
<dbReference type="PROSITE" id="PS51918">
    <property type="entry name" value="RADICAL_SAM"/>
    <property type="match status" value="1"/>
</dbReference>
<keyword evidence="8" id="KW-1185">Reference proteome</keyword>
<dbReference type="HOGENOM" id="CLU_009273_1_1_7"/>
<dbReference type="AlphaFoldDB" id="A1ARZ1"/>
<dbReference type="GO" id="GO:0051536">
    <property type="term" value="F:iron-sulfur cluster binding"/>
    <property type="evidence" value="ECO:0007669"/>
    <property type="project" value="UniProtKB-KW"/>
</dbReference>
<gene>
    <name evidence="7" type="ordered locus">Ppro_2507</name>
</gene>
<dbReference type="eggNOG" id="COG0535">
    <property type="taxonomic scope" value="Bacteria"/>
</dbReference>
<dbReference type="CDD" id="cd21121">
    <property type="entry name" value="SPASM_Cmo-like"/>
    <property type="match status" value="1"/>
</dbReference>
<dbReference type="InterPro" id="IPR058240">
    <property type="entry name" value="rSAM_sf"/>
</dbReference>
<evidence type="ECO:0000313" key="8">
    <source>
        <dbReference type="Proteomes" id="UP000006732"/>
    </source>
</evidence>
<keyword evidence="4" id="KW-0408">Iron</keyword>
<dbReference type="SFLD" id="SFLDG01067">
    <property type="entry name" value="SPASM/twitch_domain_containing"/>
    <property type="match status" value="1"/>
</dbReference>
<dbReference type="CDD" id="cd01335">
    <property type="entry name" value="Radical_SAM"/>
    <property type="match status" value="1"/>
</dbReference>
<dbReference type="InterPro" id="IPR023885">
    <property type="entry name" value="4Fe4S-binding_SPASM_dom"/>
</dbReference>
<dbReference type="STRING" id="338966.Ppro_2507"/>
<feature type="domain" description="Radical SAM core" evidence="6">
    <location>
        <begin position="36"/>
        <end position="260"/>
    </location>
</feature>
<evidence type="ECO:0000313" key="7">
    <source>
        <dbReference type="EMBL" id="ABL00112.1"/>
    </source>
</evidence>
<evidence type="ECO:0000256" key="5">
    <source>
        <dbReference type="ARBA" id="ARBA00023014"/>
    </source>
</evidence>
<name>A1ARZ1_PELPD</name>
<evidence type="ECO:0000256" key="4">
    <source>
        <dbReference type="ARBA" id="ARBA00023004"/>
    </source>
</evidence>
<dbReference type="SMART" id="SM00729">
    <property type="entry name" value="Elp3"/>
    <property type="match status" value="1"/>
</dbReference>
<dbReference type="PANTHER" id="PTHR11228:SF7">
    <property type="entry name" value="PQQA PEPTIDE CYCLASE"/>
    <property type="match status" value="1"/>
</dbReference>
<keyword evidence="3" id="KW-0479">Metal-binding</keyword>
<dbReference type="InterPro" id="IPR007197">
    <property type="entry name" value="rSAM"/>
</dbReference>
<reference evidence="7 8" key="1">
    <citation type="submission" date="2006-10" db="EMBL/GenBank/DDBJ databases">
        <title>Complete sequence of chromosome of Pelobacter propionicus DSM 2379.</title>
        <authorList>
            <consortium name="US DOE Joint Genome Institute"/>
            <person name="Copeland A."/>
            <person name="Lucas S."/>
            <person name="Lapidus A."/>
            <person name="Barry K."/>
            <person name="Detter J.C."/>
            <person name="Glavina del Rio T."/>
            <person name="Hammon N."/>
            <person name="Israni S."/>
            <person name="Dalin E."/>
            <person name="Tice H."/>
            <person name="Pitluck S."/>
            <person name="Saunders E."/>
            <person name="Brettin T."/>
            <person name="Bruce D."/>
            <person name="Han C."/>
            <person name="Tapia R."/>
            <person name="Schmutz J."/>
            <person name="Larimer F."/>
            <person name="Land M."/>
            <person name="Hauser L."/>
            <person name="Kyrpides N."/>
            <person name="Kim E."/>
            <person name="Lovley D."/>
            <person name="Richardson P."/>
        </authorList>
    </citation>
    <scope>NUCLEOTIDE SEQUENCE [LARGE SCALE GENOMIC DNA]</scope>
    <source>
        <strain evidence="8">DSM 2379 / NBRC 103807 / OttBd1</strain>
    </source>
</reference>
<dbReference type="KEGG" id="ppd:Ppro_2507"/>
<protein>
    <submittedName>
        <fullName evidence="7">Radical SAM domain protein</fullName>
    </submittedName>
</protein>
<dbReference type="InterPro" id="IPR013785">
    <property type="entry name" value="Aldolase_TIM"/>
</dbReference>
<sequence length="421" mass="47949">MIIHQEHPVRQEDAGMSTTLEETASGLAGDPVPALQEYPSRLFVETTTRCNLSCGMCMKQTRGNGIAEGDMHPETFTRLAPSLPHCQALVLNGIGEPLLHPGLETFIRQARGLMPARGWIGFQSNGLLVSETRALSLVEAGLDRICLSLDAVTPDTFKRIREGGEVRDLERAMSSLKRAREKRSSPLEIGTEFVLMRENARELPAALRWAAEQGASFAIVSHLLPYEQEHVGSVAYETNSDEAIAFFEPWRRRAEREGIDLNRFFKVMLNYLRSPEDQRVVDFVWEMQQEARSRDLFINLKNLLKRDERWFGEIGALFAEAEQMARETGLELILPAITPRGKRRCDFVENGGAFVSWDGGVHPCYFLWHRFSCYSSGSRKYVTPRVFGNINQQSMGEIWNNRLFREYRREVLAREYPLCSN</sequence>
<evidence type="ECO:0000256" key="3">
    <source>
        <dbReference type="ARBA" id="ARBA00022723"/>
    </source>
</evidence>
<evidence type="ECO:0000256" key="2">
    <source>
        <dbReference type="ARBA" id="ARBA00022691"/>
    </source>
</evidence>
<proteinExistence type="predicted"/>
<evidence type="ECO:0000259" key="6">
    <source>
        <dbReference type="PROSITE" id="PS51918"/>
    </source>
</evidence>
<evidence type="ECO:0000256" key="1">
    <source>
        <dbReference type="ARBA" id="ARBA00001966"/>
    </source>
</evidence>
<keyword evidence="5" id="KW-0411">Iron-sulfur</keyword>
<dbReference type="NCBIfam" id="TIGR04311">
    <property type="entry name" value="rSAM_Geo_metal"/>
    <property type="match status" value="1"/>
</dbReference>
<comment type="cofactor">
    <cofactor evidence="1">
        <name>[4Fe-4S] cluster</name>
        <dbReference type="ChEBI" id="CHEBI:49883"/>
    </cofactor>
</comment>
<dbReference type="Pfam" id="PF04055">
    <property type="entry name" value="Radical_SAM"/>
    <property type="match status" value="1"/>
</dbReference>
<dbReference type="EMBL" id="CP000482">
    <property type="protein sequence ID" value="ABL00112.1"/>
    <property type="molecule type" value="Genomic_DNA"/>
</dbReference>
<keyword evidence="2" id="KW-0949">S-adenosyl-L-methionine</keyword>
<dbReference type="GO" id="GO:0003824">
    <property type="term" value="F:catalytic activity"/>
    <property type="evidence" value="ECO:0007669"/>
    <property type="project" value="InterPro"/>
</dbReference>
<dbReference type="SUPFAM" id="SSF102114">
    <property type="entry name" value="Radical SAM enzymes"/>
    <property type="match status" value="1"/>
</dbReference>
<accession>A1ARZ1</accession>
<dbReference type="InterPro" id="IPR027586">
    <property type="entry name" value="rSAM_metal_mat"/>
</dbReference>